<dbReference type="EMBL" id="BJXL01000043">
    <property type="protein sequence ID" value="GEM83405.1"/>
    <property type="molecule type" value="Genomic_DNA"/>
</dbReference>
<accession>A0A511R1C0</accession>
<protein>
    <recommendedName>
        <fullName evidence="3">DUF3248 domain-containing protein</fullName>
    </recommendedName>
</protein>
<evidence type="ECO:0000313" key="2">
    <source>
        <dbReference type="Proteomes" id="UP000321197"/>
    </source>
</evidence>
<comment type="caution">
    <text evidence="1">The sequence shown here is derived from an EMBL/GenBank/DDBJ whole genome shotgun (WGS) entry which is preliminary data.</text>
</comment>
<dbReference type="AlphaFoldDB" id="A0A511R1C0"/>
<sequence length="67" mass="7533">MDDLLERLGNHLVWRIGKAEGEEVLVVRVGLASAAPEFGHLARLRNVTDEEIEQLAQAGKLRIEWVN</sequence>
<dbReference type="Proteomes" id="UP000321197">
    <property type="component" value="Unassembled WGS sequence"/>
</dbReference>
<reference evidence="1 2" key="1">
    <citation type="submission" date="2019-07" db="EMBL/GenBank/DDBJ databases">
        <title>Whole genome shotgun sequence of Meiothermus hypogaeus NBRC 106114.</title>
        <authorList>
            <person name="Hosoyama A."/>
            <person name="Uohara A."/>
            <person name="Ohji S."/>
            <person name="Ichikawa N."/>
        </authorList>
    </citation>
    <scope>NUCLEOTIDE SEQUENCE [LARGE SCALE GENOMIC DNA]</scope>
    <source>
        <strain evidence="1 2">NBRC 106114</strain>
    </source>
</reference>
<organism evidence="1 2">
    <name type="scientific">Meiothermus hypogaeus NBRC 106114</name>
    <dbReference type="NCBI Taxonomy" id="1227553"/>
    <lineage>
        <taxon>Bacteria</taxon>
        <taxon>Thermotogati</taxon>
        <taxon>Deinococcota</taxon>
        <taxon>Deinococci</taxon>
        <taxon>Thermales</taxon>
        <taxon>Thermaceae</taxon>
        <taxon>Meiothermus</taxon>
    </lineage>
</organism>
<dbReference type="OrthoDB" id="32991at2"/>
<dbReference type="Gene3D" id="3.10.20.570">
    <property type="entry name" value="Protein of unknown function DUF3248"/>
    <property type="match status" value="1"/>
</dbReference>
<dbReference type="InterPro" id="IPR021650">
    <property type="entry name" value="DUF3248"/>
</dbReference>
<dbReference type="RefSeq" id="WP_119341464.1">
    <property type="nucleotide sequence ID" value="NZ_BJXL01000043.1"/>
</dbReference>
<gene>
    <name evidence="1" type="ORF">MHY01S_15710</name>
</gene>
<evidence type="ECO:0008006" key="3">
    <source>
        <dbReference type="Google" id="ProtNLM"/>
    </source>
</evidence>
<evidence type="ECO:0000313" key="1">
    <source>
        <dbReference type="EMBL" id="GEM83405.1"/>
    </source>
</evidence>
<proteinExistence type="predicted"/>
<dbReference type="Pfam" id="PF11609">
    <property type="entry name" value="DUF3248"/>
    <property type="match status" value="1"/>
</dbReference>
<name>A0A511R1C0_9DEIN</name>